<dbReference type="AlphaFoldDB" id="A0AAN6M136"/>
<keyword evidence="10" id="KW-1185">Reference proteome</keyword>
<protein>
    <recommendedName>
        <fullName evidence="8">Rhodopsin domain-containing protein</fullName>
    </recommendedName>
</protein>
<dbReference type="PANTHER" id="PTHR33048">
    <property type="entry name" value="PTH11-LIKE INTEGRAL MEMBRANE PROTEIN (AFU_ORTHOLOGUE AFUA_5G11245)"/>
    <property type="match status" value="1"/>
</dbReference>
<comment type="subcellular location">
    <subcellularLocation>
        <location evidence="1">Membrane</location>
        <topology evidence="1">Multi-pass membrane protein</topology>
    </subcellularLocation>
</comment>
<evidence type="ECO:0000313" key="9">
    <source>
        <dbReference type="EMBL" id="KAK3214384.1"/>
    </source>
</evidence>
<comment type="caution">
    <text evidence="9">The sequence shown here is derived from an EMBL/GenBank/DDBJ whole genome shotgun (WGS) entry which is preliminary data.</text>
</comment>
<keyword evidence="3 7" id="KW-1133">Transmembrane helix</keyword>
<feature type="compositionally biased region" description="Low complexity" evidence="6">
    <location>
        <begin position="297"/>
        <end position="308"/>
    </location>
</feature>
<evidence type="ECO:0000256" key="1">
    <source>
        <dbReference type="ARBA" id="ARBA00004141"/>
    </source>
</evidence>
<comment type="similarity">
    <text evidence="5">Belongs to the SAT4 family.</text>
</comment>
<evidence type="ECO:0000313" key="10">
    <source>
        <dbReference type="Proteomes" id="UP001280581"/>
    </source>
</evidence>
<evidence type="ECO:0000256" key="5">
    <source>
        <dbReference type="ARBA" id="ARBA00038359"/>
    </source>
</evidence>
<keyword evidence="2 7" id="KW-0812">Transmembrane</keyword>
<feature type="transmembrane region" description="Helical" evidence="7">
    <location>
        <begin position="18"/>
        <end position="39"/>
    </location>
</feature>
<feature type="transmembrane region" description="Helical" evidence="7">
    <location>
        <begin position="128"/>
        <end position="151"/>
    </location>
</feature>
<feature type="transmembrane region" description="Helical" evidence="7">
    <location>
        <begin position="171"/>
        <end position="195"/>
    </location>
</feature>
<sequence length="320" mass="35074">VSVTMTIDPTYSLFTPTLIVVSVVFPTLASITVALRLYVKTFKKVPFHWDDWTIIMSLALCWGLSIILWVMAPQIGITRVRTRPDEASLATFKFFWINEILFSIVLGLVKISVLLFYRRVFPVPNFKLATSVMISVIAGWTIAILVVSIFKTDPVSGIWTNPKATYRIDDAAYSISVAAMSLGFDIIILAMPIFVIRSLHLPKARKFAVIAIFWLGAFCVVCAAARLHLLNESIHSVTDNPNAYANLTIAFVFAEMEPNASVMAASLPMLRPLFAGDEKGPGSWWRSKFSSASRNDGASSTGNSGGTSVLFKHPGGDSTG</sequence>
<dbReference type="PANTHER" id="PTHR33048:SF18">
    <property type="entry name" value="INTEGRAL MEMBRANE PROTEIN"/>
    <property type="match status" value="1"/>
</dbReference>
<dbReference type="Proteomes" id="UP001280581">
    <property type="component" value="Unassembled WGS sequence"/>
</dbReference>
<feature type="transmembrane region" description="Helical" evidence="7">
    <location>
        <begin position="92"/>
        <end position="116"/>
    </location>
</feature>
<feature type="transmembrane region" description="Helical" evidence="7">
    <location>
        <begin position="207"/>
        <end position="229"/>
    </location>
</feature>
<organism evidence="9 10">
    <name type="scientific">Pseudopithomyces chartarum</name>
    <dbReference type="NCBI Taxonomy" id="1892770"/>
    <lineage>
        <taxon>Eukaryota</taxon>
        <taxon>Fungi</taxon>
        <taxon>Dikarya</taxon>
        <taxon>Ascomycota</taxon>
        <taxon>Pezizomycotina</taxon>
        <taxon>Dothideomycetes</taxon>
        <taxon>Pleosporomycetidae</taxon>
        <taxon>Pleosporales</taxon>
        <taxon>Massarineae</taxon>
        <taxon>Didymosphaeriaceae</taxon>
        <taxon>Pseudopithomyces</taxon>
    </lineage>
</organism>
<feature type="non-terminal residue" evidence="9">
    <location>
        <position position="1"/>
    </location>
</feature>
<evidence type="ECO:0000259" key="8">
    <source>
        <dbReference type="Pfam" id="PF20684"/>
    </source>
</evidence>
<reference evidence="9 10" key="1">
    <citation type="submission" date="2021-02" db="EMBL/GenBank/DDBJ databases">
        <title>Genome assembly of Pseudopithomyces chartarum.</title>
        <authorList>
            <person name="Jauregui R."/>
            <person name="Singh J."/>
            <person name="Voisey C."/>
        </authorList>
    </citation>
    <scope>NUCLEOTIDE SEQUENCE [LARGE SCALE GENOMIC DNA]</scope>
    <source>
        <strain evidence="9 10">AGR01</strain>
    </source>
</reference>
<evidence type="ECO:0000256" key="3">
    <source>
        <dbReference type="ARBA" id="ARBA00022989"/>
    </source>
</evidence>
<dbReference type="Pfam" id="PF20684">
    <property type="entry name" value="Fung_rhodopsin"/>
    <property type="match status" value="1"/>
</dbReference>
<proteinExistence type="inferred from homology"/>
<gene>
    <name evidence="9" type="ORF">GRF29_28g2918053</name>
</gene>
<feature type="transmembrane region" description="Helical" evidence="7">
    <location>
        <begin position="51"/>
        <end position="72"/>
    </location>
</feature>
<dbReference type="InterPro" id="IPR052337">
    <property type="entry name" value="SAT4-like"/>
</dbReference>
<keyword evidence="4 7" id="KW-0472">Membrane</keyword>
<dbReference type="InterPro" id="IPR049326">
    <property type="entry name" value="Rhodopsin_dom_fungi"/>
</dbReference>
<dbReference type="GO" id="GO:0016020">
    <property type="term" value="C:membrane"/>
    <property type="evidence" value="ECO:0007669"/>
    <property type="project" value="UniProtKB-SubCell"/>
</dbReference>
<feature type="domain" description="Rhodopsin" evidence="8">
    <location>
        <begin position="35"/>
        <end position="275"/>
    </location>
</feature>
<accession>A0AAN6M136</accession>
<evidence type="ECO:0000256" key="4">
    <source>
        <dbReference type="ARBA" id="ARBA00023136"/>
    </source>
</evidence>
<dbReference type="EMBL" id="WVTA01000004">
    <property type="protein sequence ID" value="KAK3214384.1"/>
    <property type="molecule type" value="Genomic_DNA"/>
</dbReference>
<evidence type="ECO:0000256" key="2">
    <source>
        <dbReference type="ARBA" id="ARBA00022692"/>
    </source>
</evidence>
<feature type="region of interest" description="Disordered" evidence="6">
    <location>
        <begin position="286"/>
        <end position="320"/>
    </location>
</feature>
<evidence type="ECO:0000256" key="6">
    <source>
        <dbReference type="SAM" id="MobiDB-lite"/>
    </source>
</evidence>
<evidence type="ECO:0000256" key="7">
    <source>
        <dbReference type="SAM" id="Phobius"/>
    </source>
</evidence>
<feature type="non-terminal residue" evidence="9">
    <location>
        <position position="320"/>
    </location>
</feature>
<name>A0AAN6M136_9PLEO</name>